<dbReference type="InterPro" id="IPR041173">
    <property type="entry name" value="LodA_C"/>
</dbReference>
<evidence type="ECO:0000259" key="1">
    <source>
        <dbReference type="Pfam" id="PF17990"/>
    </source>
</evidence>
<proteinExistence type="predicted"/>
<gene>
    <name evidence="3" type="ORF">T190115A13A_130085</name>
</gene>
<dbReference type="RefSeq" id="WP_348737040.1">
    <property type="nucleotide sequence ID" value="NZ_CAXJRC010000004.1"/>
</dbReference>
<dbReference type="InterPro" id="IPR041168">
    <property type="entry name" value="LodA_N"/>
</dbReference>
<accession>A0ABM9PHY7</accession>
<name>A0ABM9PHY7_9FLAO</name>
<keyword evidence="4" id="KW-1185">Reference proteome</keyword>
<protein>
    <submittedName>
        <fullName evidence="3">Uncharacterized protein</fullName>
    </submittedName>
</protein>
<dbReference type="Pfam" id="PF17990">
    <property type="entry name" value="LodA_N"/>
    <property type="match status" value="1"/>
</dbReference>
<dbReference type="Proteomes" id="UP001497602">
    <property type="component" value="Unassembled WGS sequence"/>
</dbReference>
<sequence length="824" mass="92332">MKLRIYPSIGIARLGNGPATKEDVVFTPEVPWKNIYDTTEVYHTANGALKKQAQRFYIYECDDQGNPTQKFSIEEYKKTHPDAKVSITWTVEVANKKPFWYDFNNSLDLSIKDSTPNLSPNFANPNSIAPGIGASRRNPNVLDEKLIQKSDVNFRQELVNSPSAVTVSDEPNQTKKEIGGQFPFPLKGSQNSNIAAAMNTNSRNVNLGTVEYDNGNLIFYPGDGISAALNPSDLNTDFADNSNWYDDICDGKVTAVVTIDGTTYNLDTENEAAWIATAPPDYAPQIQPLATMYDLICGIDNKSYDTDFSLIFPILYRLYRMQWVNLSDFLSPSFRETIDQLTPEEFSYLYSLPADQEAAKNARLLRETIFNSFRDPLYNYNNEPIIPSKNKTDLTNLGSGTEELKYPFYPGDGINYPGSPAQWFAIPPILYEELKKWRDGNFTPLSGSYTTMDQIGLYYQAQYIEASKDGAKSALLMTRAVLETLYGGGFHPGVELTWPMRHKQMYSQNAVAFSKVTDNASFFGLREIRIAVATPEQQEAVFYKDFGFEMTSDNIAASLAGDADSIWLWQITPGDLTKWMGIPWQSDAGSCQKVFLDSQYPIPAWWAANLPVDVLTEESLVAMRNETVTPETKQYIYANRTPWLMTTDTGFVGYHAEGGYMNGLINMVYKWKDVGVVAAREAQTNGIPELVYVAAESKNVRDKMSVFLGKSFPKTDVTLTPPSIYYSNERDMVWIPEGKQITLSSKPDGTGDINVDDELEVYVNGQKVASFDFSGGGTGNYPKPPQNVTTNFNSFLNSFVTIKVVYKDLHGGKKEAYNLYISFH</sequence>
<feature type="domain" description="L-Lysine epsilon oxidase N-terminal" evidence="1">
    <location>
        <begin position="6"/>
        <end position="267"/>
    </location>
</feature>
<reference evidence="3 4" key="1">
    <citation type="submission" date="2024-05" db="EMBL/GenBank/DDBJ databases">
        <authorList>
            <person name="Duchaud E."/>
        </authorList>
    </citation>
    <scope>NUCLEOTIDE SEQUENCE [LARGE SCALE GENOMIC DNA]</scope>
    <source>
        <strain evidence="3">Ena-SAMPLE-TAB-13-05-2024-13:56:06:370-140305</strain>
    </source>
</reference>
<evidence type="ECO:0000313" key="4">
    <source>
        <dbReference type="Proteomes" id="UP001497602"/>
    </source>
</evidence>
<organism evidence="3 4">
    <name type="scientific">Tenacibaculum vairaonense</name>
    <dbReference type="NCBI Taxonomy" id="3137860"/>
    <lineage>
        <taxon>Bacteria</taxon>
        <taxon>Pseudomonadati</taxon>
        <taxon>Bacteroidota</taxon>
        <taxon>Flavobacteriia</taxon>
        <taxon>Flavobacteriales</taxon>
        <taxon>Flavobacteriaceae</taxon>
        <taxon>Tenacibaculum</taxon>
    </lineage>
</organism>
<comment type="caution">
    <text evidence="3">The sequence shown here is derived from an EMBL/GenBank/DDBJ whole genome shotgun (WGS) entry which is preliminary data.</text>
</comment>
<evidence type="ECO:0000313" key="3">
    <source>
        <dbReference type="EMBL" id="CAL2105210.1"/>
    </source>
</evidence>
<feature type="domain" description="L-lysine epsilon oxidase C-terminal" evidence="2">
    <location>
        <begin position="419"/>
        <end position="595"/>
    </location>
</feature>
<dbReference type="EMBL" id="CAXJRC010000004">
    <property type="protein sequence ID" value="CAL2105210.1"/>
    <property type="molecule type" value="Genomic_DNA"/>
</dbReference>
<dbReference type="Pfam" id="PF18417">
    <property type="entry name" value="LodA_C"/>
    <property type="match status" value="1"/>
</dbReference>
<evidence type="ECO:0000259" key="2">
    <source>
        <dbReference type="Pfam" id="PF18417"/>
    </source>
</evidence>